<feature type="chain" id="PRO_5045859654" evidence="4">
    <location>
        <begin position="21"/>
        <end position="394"/>
    </location>
</feature>
<dbReference type="RefSeq" id="WP_317488429.1">
    <property type="nucleotide sequence ID" value="NZ_CP136051.1"/>
</dbReference>
<evidence type="ECO:0000313" key="7">
    <source>
        <dbReference type="Proteomes" id="UP001302349"/>
    </source>
</evidence>
<dbReference type="InterPro" id="IPR029058">
    <property type="entry name" value="AB_hydrolase_fold"/>
</dbReference>
<dbReference type="Proteomes" id="UP001302349">
    <property type="component" value="Chromosome"/>
</dbReference>
<dbReference type="InterPro" id="IPR054579">
    <property type="entry name" value="GCE-like_dom"/>
</dbReference>
<dbReference type="EMBL" id="CP136051">
    <property type="protein sequence ID" value="WOK05671.1"/>
    <property type="molecule type" value="Genomic_DNA"/>
</dbReference>
<name>A0ABZ0ILU3_9BACT</name>
<keyword evidence="7" id="KW-1185">Reference proteome</keyword>
<gene>
    <name evidence="6" type="ORF">RT717_21585</name>
</gene>
<dbReference type="SUPFAM" id="SSF53474">
    <property type="entry name" value="alpha/beta-Hydrolases"/>
    <property type="match status" value="1"/>
</dbReference>
<evidence type="ECO:0000259" key="5">
    <source>
        <dbReference type="Pfam" id="PF22244"/>
    </source>
</evidence>
<organism evidence="6 7">
    <name type="scientific">Imperialibacter roseus</name>
    <dbReference type="NCBI Taxonomy" id="1324217"/>
    <lineage>
        <taxon>Bacteria</taxon>
        <taxon>Pseudomonadati</taxon>
        <taxon>Bacteroidota</taxon>
        <taxon>Cytophagia</taxon>
        <taxon>Cytophagales</taxon>
        <taxon>Flammeovirgaceae</taxon>
        <taxon>Imperialibacter</taxon>
    </lineage>
</organism>
<dbReference type="Pfam" id="PF22244">
    <property type="entry name" value="GCE_fung"/>
    <property type="match status" value="1"/>
</dbReference>
<evidence type="ECO:0000256" key="4">
    <source>
        <dbReference type="SAM" id="SignalP"/>
    </source>
</evidence>
<dbReference type="Gene3D" id="3.40.50.1820">
    <property type="entry name" value="alpha/beta hydrolase"/>
    <property type="match status" value="1"/>
</dbReference>
<evidence type="ECO:0000256" key="2">
    <source>
        <dbReference type="ARBA" id="ARBA00022729"/>
    </source>
</evidence>
<keyword evidence="1" id="KW-0719">Serine esterase</keyword>
<evidence type="ECO:0000313" key="6">
    <source>
        <dbReference type="EMBL" id="WOK05671.1"/>
    </source>
</evidence>
<protein>
    <submittedName>
        <fullName evidence="6">Prolyl oligopeptidase family serine peptidase</fullName>
    </submittedName>
</protein>
<evidence type="ECO:0000256" key="1">
    <source>
        <dbReference type="ARBA" id="ARBA00022487"/>
    </source>
</evidence>
<proteinExistence type="predicted"/>
<keyword evidence="3" id="KW-0378">Hydrolase</keyword>
<feature type="signal peptide" evidence="4">
    <location>
        <begin position="1"/>
        <end position="20"/>
    </location>
</feature>
<accession>A0ABZ0ILU3</accession>
<reference evidence="6 7" key="1">
    <citation type="journal article" date="2023" name="Microbiol. Resour. Announc.">
        <title>Complete Genome Sequence of Imperialibacter roseus strain P4T.</title>
        <authorList>
            <person name="Tizabi D.R."/>
            <person name="Bachvaroff T."/>
            <person name="Hill R.T."/>
        </authorList>
    </citation>
    <scope>NUCLEOTIDE SEQUENCE [LARGE SCALE GENOMIC DNA]</scope>
    <source>
        <strain evidence="6 7">P4T</strain>
    </source>
</reference>
<evidence type="ECO:0000256" key="3">
    <source>
        <dbReference type="ARBA" id="ARBA00022801"/>
    </source>
</evidence>
<feature type="domain" description="4-O-methyl-glucuronoyl methylesterase-like" evidence="5">
    <location>
        <begin position="104"/>
        <end position="342"/>
    </location>
</feature>
<keyword evidence="2 4" id="KW-0732">Signal</keyword>
<sequence>MNRLLTLIALILFVFQPALAQNYDESKAGTYTYTLPPLLVDSNGKTIKNKSQWETSRRSEILQLFEDNVYGTMPKTFDSVSFKVLNDQPGVMQGAAHLKETDVTIYNNGQQATIHVVLFTPQQAKKAVPTFLLINNRSPKNTLASRDTIMGFWPAEQVIAAGYGIAAFHVSDAAPDDKNTYQNGLLRLFPNELARDNGMKAIGAWAFAASRVLDYFEKEETVDHKNVIVVGHSRGGKASLWAAAQDQRFAMCVTNCSGNTGAALSKRNFGETVEVINTAFPHWFNTNYKKYNGNEAALPVDQHMLIALAAPRPVYATNATEDLWADPTGTYLAMKNAEPVFNLYNRQSHLPATPPKPDSPIIAWPLSYHNRTGIHDLTFYDWAQFIIFADKYLK</sequence>